<comment type="caution">
    <text evidence="2">The sequence shown here is derived from an EMBL/GenBank/DDBJ whole genome shotgun (WGS) entry which is preliminary data.</text>
</comment>
<organism evidence="2 3">
    <name type="scientific">Mycena chlorophos</name>
    <name type="common">Agaric fungus</name>
    <name type="synonym">Agaricus chlorophos</name>
    <dbReference type="NCBI Taxonomy" id="658473"/>
    <lineage>
        <taxon>Eukaryota</taxon>
        <taxon>Fungi</taxon>
        <taxon>Dikarya</taxon>
        <taxon>Basidiomycota</taxon>
        <taxon>Agaricomycotina</taxon>
        <taxon>Agaricomycetes</taxon>
        <taxon>Agaricomycetidae</taxon>
        <taxon>Agaricales</taxon>
        <taxon>Marasmiineae</taxon>
        <taxon>Mycenaceae</taxon>
        <taxon>Mycena</taxon>
    </lineage>
</organism>
<dbReference type="Proteomes" id="UP000613580">
    <property type="component" value="Unassembled WGS sequence"/>
</dbReference>
<protein>
    <recommendedName>
        <fullName evidence="4">FAR1 domain-containing protein</fullName>
    </recommendedName>
</protein>
<proteinExistence type="predicted"/>
<evidence type="ECO:0000313" key="2">
    <source>
        <dbReference type="EMBL" id="KAF7293813.1"/>
    </source>
</evidence>
<dbReference type="EMBL" id="JACAZE010000020">
    <property type="protein sequence ID" value="KAF7293813.1"/>
    <property type="molecule type" value="Genomic_DNA"/>
</dbReference>
<evidence type="ECO:0000256" key="1">
    <source>
        <dbReference type="SAM" id="MobiDB-lite"/>
    </source>
</evidence>
<feature type="region of interest" description="Disordered" evidence="1">
    <location>
        <begin position="529"/>
        <end position="555"/>
    </location>
</feature>
<gene>
    <name evidence="2" type="ORF">HMN09_01177100</name>
</gene>
<sequence length="788" mass="87507">MASADLHSSAAYDAATRTPDDYLFSRRFFARLTIETAAELARSGRLPVALAEGSITRWVFDTVEALGTYQCSVAPGEAIPCLNDLQPITATMQEAFKTRGARTVCIEINGKMYRLSFAKICLIRDVHNQIRLLNQVLRLLDRVESASLLSGQLLADFKACRFGETIAGFHVSRSAVWDLSCIVDEDWLTDDVVNLRLEQMYYMCAAETPGEDPAALLLPVQFFVDARTQHTADDSQYPAEITALRRRLASGSVESLGFISWTDSHYSATCKSLEESFNFGDSLHRDPPSDMLPILRWVFAGLEYFAPRPGQTRIIAGTIDRQSSKHGHGSCGPAALNYIEMSLGLQGSKRWKANKATAFRNSLLQHLLVYHLVAKKKTSKYFEWVEPCSSDKHQDTVPPDAEIGTGWNDFNVHRLRKNSDHPIFACPLKPAPVKREVIEILDSSPIRPTTPPRGMKRGTKDAPFLLLTPPSAGRVKKQPRATIGKSNVPQPRVLSLASGPLRVGKVFNTFQVAVQSIFTAREAEGYKSCGATPRRRGGDALGRVDPTNWRNGKSGRTGCNARDIISEEFLGGSWRITVIEDEHNHAPSIPEGGHARRAPTAAHQALVANFAQSQSFGRRQMQAVLDHQFPGNKLEPRQISNMTSKHRREAKLAIQELGGDFAAISARLEELGKMIRTTYRQMELAAVYKAEALQLPDGMREWSDYAVARDHVELGWEWEGDESTSERNTFTNDRQYIGTQFLLRLHSSKGSCGDHGQAHDKCHSASLGSQRKAVSAARLPELVLRLDQ</sequence>
<feature type="region of interest" description="Disordered" evidence="1">
    <location>
        <begin position="444"/>
        <end position="486"/>
    </location>
</feature>
<reference evidence="2" key="1">
    <citation type="submission" date="2020-05" db="EMBL/GenBank/DDBJ databases">
        <title>Mycena genomes resolve the evolution of fungal bioluminescence.</title>
        <authorList>
            <person name="Tsai I.J."/>
        </authorList>
    </citation>
    <scope>NUCLEOTIDE SEQUENCE</scope>
    <source>
        <strain evidence="2">110903Hualien_Pintung</strain>
    </source>
</reference>
<accession>A0A8H6S7N5</accession>
<name>A0A8H6S7N5_MYCCL</name>
<evidence type="ECO:0008006" key="4">
    <source>
        <dbReference type="Google" id="ProtNLM"/>
    </source>
</evidence>
<evidence type="ECO:0000313" key="3">
    <source>
        <dbReference type="Proteomes" id="UP000613580"/>
    </source>
</evidence>
<dbReference type="OrthoDB" id="2402896at2759"/>
<keyword evidence="3" id="KW-1185">Reference proteome</keyword>
<dbReference type="AlphaFoldDB" id="A0A8H6S7N5"/>